<reference evidence="1" key="1">
    <citation type="submission" date="2018-02" db="EMBL/GenBank/DDBJ databases">
        <title>Rhizophora mucronata_Transcriptome.</title>
        <authorList>
            <person name="Meera S.P."/>
            <person name="Sreeshan A."/>
            <person name="Augustine A."/>
        </authorList>
    </citation>
    <scope>NUCLEOTIDE SEQUENCE</scope>
    <source>
        <tissue evidence="1">Leaf</tissue>
    </source>
</reference>
<organism evidence="1">
    <name type="scientific">Rhizophora mucronata</name>
    <name type="common">Asiatic mangrove</name>
    <dbReference type="NCBI Taxonomy" id="61149"/>
    <lineage>
        <taxon>Eukaryota</taxon>
        <taxon>Viridiplantae</taxon>
        <taxon>Streptophyta</taxon>
        <taxon>Embryophyta</taxon>
        <taxon>Tracheophyta</taxon>
        <taxon>Spermatophyta</taxon>
        <taxon>Magnoliopsida</taxon>
        <taxon>eudicotyledons</taxon>
        <taxon>Gunneridae</taxon>
        <taxon>Pentapetalae</taxon>
        <taxon>rosids</taxon>
        <taxon>fabids</taxon>
        <taxon>Malpighiales</taxon>
        <taxon>Rhizophoraceae</taxon>
        <taxon>Rhizophora</taxon>
    </lineage>
</organism>
<protein>
    <submittedName>
        <fullName evidence="1">Uncharacterized protein</fullName>
    </submittedName>
</protein>
<name>A0A2P2NCT8_RHIMU</name>
<accession>A0A2P2NCT8</accession>
<dbReference type="AlphaFoldDB" id="A0A2P2NCT8"/>
<dbReference type="EMBL" id="GGEC01059815">
    <property type="protein sequence ID" value="MBX40299.1"/>
    <property type="molecule type" value="Transcribed_RNA"/>
</dbReference>
<evidence type="ECO:0000313" key="1">
    <source>
        <dbReference type="EMBL" id="MBX40299.1"/>
    </source>
</evidence>
<sequence>MQNVKLWEQSCGQVGSFQDKPCAS</sequence>
<proteinExistence type="predicted"/>